<dbReference type="EMBL" id="JALMLT010000001">
    <property type="protein sequence ID" value="MDT8758238.1"/>
    <property type="molecule type" value="Genomic_DNA"/>
</dbReference>
<proteinExistence type="predicted"/>
<dbReference type="Gene3D" id="2.60.120.200">
    <property type="match status" value="1"/>
</dbReference>
<organism evidence="1">
    <name type="scientific">Sphingomonas psychrotolerans</name>
    <dbReference type="NCBI Taxonomy" id="1327635"/>
    <lineage>
        <taxon>Bacteria</taxon>
        <taxon>Pseudomonadati</taxon>
        <taxon>Pseudomonadota</taxon>
        <taxon>Alphaproteobacteria</taxon>
        <taxon>Sphingomonadales</taxon>
        <taxon>Sphingomonadaceae</taxon>
        <taxon>Sphingomonas</taxon>
    </lineage>
</organism>
<gene>
    <name evidence="1" type="ORF">MZO42_05970</name>
</gene>
<name>A0ABU3N179_9SPHN</name>
<comment type="caution">
    <text evidence="1">The sequence shown here is derived from an EMBL/GenBank/DDBJ whole genome shotgun (WGS) entry which is preliminary data.</text>
</comment>
<dbReference type="InterPro" id="IPR013320">
    <property type="entry name" value="ConA-like_dom_sf"/>
</dbReference>
<accession>A0ABU3N179</accession>
<sequence length="329" mass="33607">MTSWPVIVLPIDANPTGYSVDPGDLLPMFNGIAEPDASGHWLFGSDNPEMLDLVSRTGMVRSLGAILTAGGAGYTTPPTVERLGTGQSVVGKLGVTINGAGQVTSLFQTDPGSPDASAAGTIVFSGGGGAGALALSPRAPAPTMNDGYLTVANAGVNGINGLEAPIDIDVNQTLCLVFKRKPLAASTLILGRWMGTGTGAAAMLQLDAASYGAYSRAAGVNFAGDKQATPPPAGAVGDWLFVAMTHTPTQRMVFWGGGNNYVSAGALNLANKTNCRVGFCENDNFNYTGGLDVAEFIVFPRALTAGELANVFNRSAARLAPRGITLLGA</sequence>
<reference evidence="1" key="1">
    <citation type="submission" date="2022-04" db="EMBL/GenBank/DDBJ databases">
        <title>Tomato heritable bacteria conferring resistance against bacterial wilt.</title>
        <authorList>
            <person name="Yin J."/>
        </authorList>
    </citation>
    <scope>NUCLEOTIDE SEQUENCE</scope>
    <source>
        <strain evidence="1">Cra20</strain>
    </source>
</reference>
<evidence type="ECO:0008006" key="2">
    <source>
        <dbReference type="Google" id="ProtNLM"/>
    </source>
</evidence>
<protein>
    <recommendedName>
        <fullName evidence="2">LamG domain-containing protein</fullName>
    </recommendedName>
</protein>
<evidence type="ECO:0000313" key="1">
    <source>
        <dbReference type="EMBL" id="MDT8758238.1"/>
    </source>
</evidence>
<dbReference type="SUPFAM" id="SSF49899">
    <property type="entry name" value="Concanavalin A-like lectins/glucanases"/>
    <property type="match status" value="1"/>
</dbReference>